<name>A0A562VCH7_9ACTN</name>
<dbReference type="InterPro" id="IPR007995">
    <property type="entry name" value="DUF742"/>
</dbReference>
<protein>
    <submittedName>
        <fullName evidence="1">Uncharacterized protein DUF742</fullName>
    </submittedName>
</protein>
<proteinExistence type="predicted"/>
<evidence type="ECO:0000313" key="2">
    <source>
        <dbReference type="Proteomes" id="UP000321617"/>
    </source>
</evidence>
<organism evidence="1 2">
    <name type="scientific">Stackebrandtia albiflava</name>
    <dbReference type="NCBI Taxonomy" id="406432"/>
    <lineage>
        <taxon>Bacteria</taxon>
        <taxon>Bacillati</taxon>
        <taxon>Actinomycetota</taxon>
        <taxon>Actinomycetes</taxon>
        <taxon>Glycomycetales</taxon>
        <taxon>Glycomycetaceae</taxon>
        <taxon>Stackebrandtia</taxon>
    </lineage>
</organism>
<dbReference type="Proteomes" id="UP000321617">
    <property type="component" value="Unassembled WGS sequence"/>
</dbReference>
<evidence type="ECO:0000313" key="1">
    <source>
        <dbReference type="EMBL" id="TWJ15584.1"/>
    </source>
</evidence>
<dbReference type="RefSeq" id="WP_147134507.1">
    <property type="nucleotide sequence ID" value="NZ_BAABIJ010000001.1"/>
</dbReference>
<accession>A0A562VCH7</accession>
<dbReference type="EMBL" id="VLLL01000005">
    <property type="protein sequence ID" value="TWJ15584.1"/>
    <property type="molecule type" value="Genomic_DNA"/>
</dbReference>
<dbReference type="Pfam" id="PF05331">
    <property type="entry name" value="DUF742"/>
    <property type="match status" value="1"/>
</dbReference>
<reference evidence="1 2" key="1">
    <citation type="journal article" date="2013" name="Stand. Genomic Sci.">
        <title>Genomic Encyclopedia of Type Strains, Phase I: The one thousand microbial genomes (KMG-I) project.</title>
        <authorList>
            <person name="Kyrpides N.C."/>
            <person name="Woyke T."/>
            <person name="Eisen J.A."/>
            <person name="Garrity G."/>
            <person name="Lilburn T.G."/>
            <person name="Beck B.J."/>
            <person name="Whitman W.B."/>
            <person name="Hugenholtz P."/>
            <person name="Klenk H.P."/>
        </authorList>
    </citation>
    <scope>NUCLEOTIDE SEQUENCE [LARGE SCALE GENOMIC DNA]</scope>
    <source>
        <strain evidence="1 2">DSM 45044</strain>
    </source>
</reference>
<dbReference type="OrthoDB" id="4274007at2"/>
<comment type="caution">
    <text evidence="1">The sequence shown here is derived from an EMBL/GenBank/DDBJ whole genome shotgun (WGS) entry which is preliminary data.</text>
</comment>
<dbReference type="PANTHER" id="PTHR36221">
    <property type="entry name" value="DUF742 DOMAIN-CONTAINING PROTEIN"/>
    <property type="match status" value="1"/>
</dbReference>
<dbReference type="AlphaFoldDB" id="A0A562VCH7"/>
<dbReference type="PANTHER" id="PTHR36221:SF1">
    <property type="entry name" value="DUF742 DOMAIN-CONTAINING PROTEIN"/>
    <property type="match status" value="1"/>
</dbReference>
<gene>
    <name evidence="1" type="ORF">LX16_1295</name>
</gene>
<keyword evidence="2" id="KW-1185">Reference proteome</keyword>
<sequence length="123" mass="13488">MPRLEEEQWYDDDAGRLVRPFLVTRGRTAPTVELDLLSLVQSTGAVEPTKLDLDHAHALQLCTMKISVAEVAGLMRLPATVTKVLLADLIDAGALLAHEPLPAADPEDLKMLEALLHGLQQRF</sequence>